<dbReference type="HOGENOM" id="CLU_459941_0_0_0"/>
<dbReference type="KEGG" id="psl:Psta_2039"/>
<dbReference type="eggNOG" id="ENOG5032YKV">
    <property type="taxonomic scope" value="Bacteria"/>
</dbReference>
<dbReference type="Gene3D" id="1.25.40.10">
    <property type="entry name" value="Tetratricopeptide repeat domain"/>
    <property type="match status" value="1"/>
</dbReference>
<reference evidence="2 3" key="1">
    <citation type="journal article" date="2009" name="Stand. Genomic Sci.">
        <title>Complete genome sequence of Pirellula staleyi type strain (ATCC 27377).</title>
        <authorList>
            <person name="Clum A."/>
            <person name="Tindall B.J."/>
            <person name="Sikorski J."/>
            <person name="Ivanova N."/>
            <person name="Mavrommatis K."/>
            <person name="Lucas S."/>
            <person name="Glavina del Rio T."/>
            <person name="Nolan M."/>
            <person name="Chen F."/>
            <person name="Tice H."/>
            <person name="Pitluck S."/>
            <person name="Cheng J.F."/>
            <person name="Chertkov O."/>
            <person name="Brettin T."/>
            <person name="Han C."/>
            <person name="Detter J.C."/>
            <person name="Kuske C."/>
            <person name="Bruce D."/>
            <person name="Goodwin L."/>
            <person name="Ovchinikova G."/>
            <person name="Pati A."/>
            <person name="Mikhailova N."/>
            <person name="Chen A."/>
            <person name="Palaniappan K."/>
            <person name="Land M."/>
            <person name="Hauser L."/>
            <person name="Chang Y.J."/>
            <person name="Jeffries C.D."/>
            <person name="Chain P."/>
            <person name="Rohde M."/>
            <person name="Goker M."/>
            <person name="Bristow J."/>
            <person name="Eisen J.A."/>
            <person name="Markowitz V."/>
            <person name="Hugenholtz P."/>
            <person name="Kyrpides N.C."/>
            <person name="Klenk H.P."/>
            <person name="Lapidus A."/>
        </authorList>
    </citation>
    <scope>NUCLEOTIDE SEQUENCE [LARGE SCALE GENOMIC DNA]</scope>
    <source>
        <strain evidence="3">ATCC 27377 / DSM 6068 / ICPB 4128</strain>
    </source>
</reference>
<evidence type="ECO:0000313" key="2">
    <source>
        <dbReference type="EMBL" id="ADB16713.1"/>
    </source>
</evidence>
<dbReference type="OrthoDB" id="250713at2"/>
<dbReference type="AlphaFoldDB" id="D2R0W5"/>
<evidence type="ECO:0000256" key="1">
    <source>
        <dbReference type="SAM" id="MobiDB-lite"/>
    </source>
</evidence>
<evidence type="ECO:0000313" key="3">
    <source>
        <dbReference type="Proteomes" id="UP000001887"/>
    </source>
</evidence>
<feature type="compositionally biased region" description="Low complexity" evidence="1">
    <location>
        <begin position="574"/>
        <end position="593"/>
    </location>
</feature>
<name>D2R0W5_PIRSD</name>
<dbReference type="Proteomes" id="UP000001887">
    <property type="component" value="Chromosome"/>
</dbReference>
<accession>D2R0W5</accession>
<feature type="compositionally biased region" description="Polar residues" evidence="1">
    <location>
        <begin position="78"/>
        <end position="102"/>
    </location>
</feature>
<organism evidence="2 3">
    <name type="scientific">Pirellula staleyi (strain ATCC 27377 / DSM 6068 / ICPB 4128)</name>
    <name type="common">Pirella staleyi</name>
    <dbReference type="NCBI Taxonomy" id="530564"/>
    <lineage>
        <taxon>Bacteria</taxon>
        <taxon>Pseudomonadati</taxon>
        <taxon>Planctomycetota</taxon>
        <taxon>Planctomycetia</taxon>
        <taxon>Pirellulales</taxon>
        <taxon>Pirellulaceae</taxon>
        <taxon>Pirellula</taxon>
    </lineage>
</organism>
<feature type="region of interest" description="Disordered" evidence="1">
    <location>
        <begin position="33"/>
        <end position="52"/>
    </location>
</feature>
<feature type="region of interest" description="Disordered" evidence="1">
    <location>
        <begin position="73"/>
        <end position="207"/>
    </location>
</feature>
<proteinExistence type="predicted"/>
<dbReference type="EMBL" id="CP001848">
    <property type="protein sequence ID" value="ADB16713.1"/>
    <property type="molecule type" value="Genomic_DNA"/>
</dbReference>
<feature type="region of interest" description="Disordered" evidence="1">
    <location>
        <begin position="570"/>
        <end position="593"/>
    </location>
</feature>
<dbReference type="SUPFAM" id="SSF48452">
    <property type="entry name" value="TPR-like"/>
    <property type="match status" value="1"/>
</dbReference>
<keyword evidence="3" id="KW-1185">Reference proteome</keyword>
<feature type="compositionally biased region" description="Low complexity" evidence="1">
    <location>
        <begin position="125"/>
        <end position="143"/>
    </location>
</feature>
<feature type="compositionally biased region" description="Low complexity" evidence="1">
    <location>
        <begin position="158"/>
        <end position="167"/>
    </location>
</feature>
<dbReference type="InterPro" id="IPR011990">
    <property type="entry name" value="TPR-like_helical_dom_sf"/>
</dbReference>
<gene>
    <name evidence="2" type="ordered locus">Psta_2039</name>
</gene>
<protein>
    <submittedName>
        <fullName evidence="2">Uncharacterized protein</fullName>
    </submittedName>
</protein>
<sequence length="593" mass="62855" precursor="true">MSRRALSTLMFGITVAAVMIMTLRTVHVDRNGRANDASRYPRPGKPVPEPSAEDRVAMLPPAIFLPTADAQPLPSEFQRLSPSEPSSQLTTYDQLAQSTSGVSLRLSERPSTGTAPAIREPLQVASAPAGASSGSSELSLSAPVIERLPPVDDSQNLTSESSSTSESSPERVPSAAAESITSFPPVTSEEPPSNARRSTYGGSVSIPEDAIPAMSDVSPWVGVSSDVATPPAPAPAMEIDTTPLPRSIEPAPPTPMLPPISGGEQSWPATESLPPPAAPVMPQQPAISQVAPAIPHQAFEQPAMSRSTQAALAPVMEQARAMQAKAFSLAQRGAWFTSRAEIIESLRLIAQSLDALEGTDAHTSALTSAIVAIKEADDFSPRASRLEGEVNVVELAKGHRTPVLHGETQLVPAISAMQMYYNFAQKKLIAAGGGYPESASGMYLLGRLHQAFASQSGDNTRMQLPKAMVFHQAAVMTNPKNHLAANELGVLMAKYGQLPQARDLLVQSVMARPHVAGWQNLAEVHRRLGQIDLAKRAEYEKEILVRNLQQAPLPSDSPVAFVSPEVFTAQSGQTAHDAPAARTAAAPDAAMRR</sequence>